<dbReference type="InterPro" id="IPR002347">
    <property type="entry name" value="SDR_fam"/>
</dbReference>
<evidence type="ECO:0000313" key="4">
    <source>
        <dbReference type="Proteomes" id="UP000317496"/>
    </source>
</evidence>
<gene>
    <name evidence="3" type="ORF">FNB15_20645</name>
</gene>
<dbReference type="PRINTS" id="PR00080">
    <property type="entry name" value="SDRFAMILY"/>
</dbReference>
<reference evidence="3 4" key="1">
    <citation type="submission" date="2019-07" db="EMBL/GenBank/DDBJ databases">
        <title>Genome sequencing for Ferrovibrio sp. K5.</title>
        <authorList>
            <person name="Park S.-J."/>
        </authorList>
    </citation>
    <scope>NUCLEOTIDE SEQUENCE [LARGE SCALE GENOMIC DNA]</scope>
    <source>
        <strain evidence="3 4">K5</strain>
    </source>
</reference>
<sequence>MKVVAITGGAQGIGRGIALHFAAHGYAVSLADPAADAGEELLGILNEQRAKASFAVTNVADPAAVEAWLAQTIRDLGCPTVLVNNAGFMIRKPFLDLPLEDFDAVIATNLRGTFICSQLVAREMARREIHGAIVNVASTRAFMSEPDTEGYTASKGGIVALTHGMAMSLASQRIRVNSVSPGWIETRDWQYSARAEQPRHSKADREQHAVGRVGTPEDIAEACLYLAEAGFVTGQNLIVDGGMSVKMIYAE</sequence>
<dbReference type="SUPFAM" id="SSF51735">
    <property type="entry name" value="NAD(P)-binding Rossmann-fold domains"/>
    <property type="match status" value="1"/>
</dbReference>
<dbReference type="OrthoDB" id="9790146at2"/>
<keyword evidence="4" id="KW-1185">Reference proteome</keyword>
<dbReference type="RefSeq" id="WP_144258522.1">
    <property type="nucleotide sequence ID" value="NZ_CP041636.1"/>
</dbReference>
<dbReference type="GO" id="GO:0016491">
    <property type="term" value="F:oxidoreductase activity"/>
    <property type="evidence" value="ECO:0007669"/>
    <property type="project" value="UniProtKB-KW"/>
</dbReference>
<dbReference type="PANTHER" id="PTHR24321">
    <property type="entry name" value="DEHYDROGENASES, SHORT CHAIN"/>
    <property type="match status" value="1"/>
</dbReference>
<proteinExistence type="inferred from homology"/>
<evidence type="ECO:0000256" key="1">
    <source>
        <dbReference type="ARBA" id="ARBA00006484"/>
    </source>
</evidence>
<dbReference type="PRINTS" id="PR00081">
    <property type="entry name" value="GDHRDH"/>
</dbReference>
<evidence type="ECO:0000256" key="2">
    <source>
        <dbReference type="ARBA" id="ARBA00023002"/>
    </source>
</evidence>
<dbReference type="Gene3D" id="3.40.50.720">
    <property type="entry name" value="NAD(P)-binding Rossmann-like Domain"/>
    <property type="match status" value="1"/>
</dbReference>
<dbReference type="Pfam" id="PF13561">
    <property type="entry name" value="adh_short_C2"/>
    <property type="match status" value="1"/>
</dbReference>
<protein>
    <submittedName>
        <fullName evidence="3">SDR family oxidoreductase</fullName>
    </submittedName>
</protein>
<keyword evidence="2" id="KW-0560">Oxidoreductase</keyword>
<dbReference type="KEGG" id="fer:FNB15_20645"/>
<dbReference type="FunFam" id="3.40.50.720:FF:000084">
    <property type="entry name" value="Short-chain dehydrogenase reductase"/>
    <property type="match status" value="1"/>
</dbReference>
<dbReference type="EMBL" id="CP041636">
    <property type="protein sequence ID" value="QDO99526.1"/>
    <property type="molecule type" value="Genomic_DNA"/>
</dbReference>
<evidence type="ECO:0000313" key="3">
    <source>
        <dbReference type="EMBL" id="QDO99526.1"/>
    </source>
</evidence>
<dbReference type="InterPro" id="IPR036291">
    <property type="entry name" value="NAD(P)-bd_dom_sf"/>
</dbReference>
<dbReference type="Proteomes" id="UP000317496">
    <property type="component" value="Chromosome"/>
</dbReference>
<dbReference type="PROSITE" id="PS00061">
    <property type="entry name" value="ADH_SHORT"/>
    <property type="match status" value="1"/>
</dbReference>
<dbReference type="AlphaFoldDB" id="A0A516H6Y2"/>
<accession>A0A516H6Y2</accession>
<name>A0A516H6Y2_9PROT</name>
<comment type="similarity">
    <text evidence="1">Belongs to the short-chain dehydrogenases/reductases (SDR) family.</text>
</comment>
<dbReference type="PANTHER" id="PTHR24321:SF8">
    <property type="entry name" value="ESTRADIOL 17-BETA-DEHYDROGENASE 8-RELATED"/>
    <property type="match status" value="1"/>
</dbReference>
<organism evidence="3 4">
    <name type="scientific">Ferrovibrio terrae</name>
    <dbReference type="NCBI Taxonomy" id="2594003"/>
    <lineage>
        <taxon>Bacteria</taxon>
        <taxon>Pseudomonadati</taxon>
        <taxon>Pseudomonadota</taxon>
        <taxon>Alphaproteobacteria</taxon>
        <taxon>Rhodospirillales</taxon>
        <taxon>Rhodospirillaceae</taxon>
        <taxon>Ferrovibrio</taxon>
    </lineage>
</organism>
<dbReference type="InterPro" id="IPR020904">
    <property type="entry name" value="Sc_DH/Rdtase_CS"/>
</dbReference>